<evidence type="ECO:0000313" key="2">
    <source>
        <dbReference type="EMBL" id="PSS28004.1"/>
    </source>
</evidence>
<protein>
    <submittedName>
        <fullName evidence="2">Uncharacterized protein</fullName>
    </submittedName>
</protein>
<feature type="region of interest" description="Disordered" evidence="1">
    <location>
        <begin position="45"/>
        <end position="70"/>
    </location>
</feature>
<dbReference type="EMBL" id="KZ679006">
    <property type="protein sequence ID" value="PSS28004.1"/>
    <property type="molecule type" value="Genomic_DNA"/>
</dbReference>
<evidence type="ECO:0000256" key="1">
    <source>
        <dbReference type="SAM" id="MobiDB-lite"/>
    </source>
</evidence>
<keyword evidence="3" id="KW-1185">Reference proteome</keyword>
<dbReference type="InParanoid" id="A0A2T3BF48"/>
<dbReference type="AlphaFoldDB" id="A0A2T3BF48"/>
<feature type="compositionally biased region" description="Basic and acidic residues" evidence="1">
    <location>
        <begin position="48"/>
        <end position="70"/>
    </location>
</feature>
<dbReference type="GeneID" id="36571285"/>
<dbReference type="RefSeq" id="XP_024725529.1">
    <property type="nucleotide sequence ID" value="XM_024863204.1"/>
</dbReference>
<name>A0A2T3BF48_AMORE</name>
<sequence>MAEIGQNQSTRFIPHKLYTTPFLSDILWELEAAWLALSKLPDSQAHGPPEHLDTTPHHTDTDTDTDTDRCLRSSRKRLGRIADGASSEGRAARQCTLTTYSVQASLQGNPSPVRTNGRRVKAPFDSVYAQGEGTITYERQRTFYLLGAGQIIQIQH</sequence>
<evidence type="ECO:0000313" key="3">
    <source>
        <dbReference type="Proteomes" id="UP000241818"/>
    </source>
</evidence>
<gene>
    <name evidence="2" type="ORF">M430DRAFT_15234</name>
</gene>
<reference evidence="2 3" key="1">
    <citation type="journal article" date="2018" name="New Phytol.">
        <title>Comparative genomics and transcriptomics depict ericoid mycorrhizal fungi as versatile saprotrophs and plant mutualists.</title>
        <authorList>
            <person name="Martino E."/>
            <person name="Morin E."/>
            <person name="Grelet G.A."/>
            <person name="Kuo A."/>
            <person name="Kohler A."/>
            <person name="Daghino S."/>
            <person name="Barry K.W."/>
            <person name="Cichocki N."/>
            <person name="Clum A."/>
            <person name="Dockter R.B."/>
            <person name="Hainaut M."/>
            <person name="Kuo R.C."/>
            <person name="LaButti K."/>
            <person name="Lindahl B.D."/>
            <person name="Lindquist E.A."/>
            <person name="Lipzen A."/>
            <person name="Khouja H.R."/>
            <person name="Magnuson J."/>
            <person name="Murat C."/>
            <person name="Ohm R.A."/>
            <person name="Singer S.W."/>
            <person name="Spatafora J.W."/>
            <person name="Wang M."/>
            <person name="Veneault-Fourrey C."/>
            <person name="Henrissat B."/>
            <person name="Grigoriev I.V."/>
            <person name="Martin F.M."/>
            <person name="Perotto S."/>
        </authorList>
    </citation>
    <scope>NUCLEOTIDE SEQUENCE [LARGE SCALE GENOMIC DNA]</scope>
    <source>
        <strain evidence="2 3">ATCC 22711</strain>
    </source>
</reference>
<accession>A0A2T3BF48</accession>
<organism evidence="2 3">
    <name type="scientific">Amorphotheca resinae ATCC 22711</name>
    <dbReference type="NCBI Taxonomy" id="857342"/>
    <lineage>
        <taxon>Eukaryota</taxon>
        <taxon>Fungi</taxon>
        <taxon>Dikarya</taxon>
        <taxon>Ascomycota</taxon>
        <taxon>Pezizomycotina</taxon>
        <taxon>Leotiomycetes</taxon>
        <taxon>Helotiales</taxon>
        <taxon>Amorphothecaceae</taxon>
        <taxon>Amorphotheca</taxon>
    </lineage>
</organism>
<proteinExistence type="predicted"/>
<dbReference type="Proteomes" id="UP000241818">
    <property type="component" value="Unassembled WGS sequence"/>
</dbReference>